<dbReference type="AlphaFoldDB" id="A0A7J7LZN7"/>
<dbReference type="PANTHER" id="PTHR21725">
    <property type="entry name" value="E3 UBIQUITIN-PROTEIN LIGASE UBR4"/>
    <property type="match status" value="1"/>
</dbReference>
<proteinExistence type="predicted"/>
<accession>A0A7J7LZN7</accession>
<dbReference type="EMBL" id="JACGCM010001859">
    <property type="protein sequence ID" value="KAF6148083.1"/>
    <property type="molecule type" value="Genomic_DNA"/>
</dbReference>
<dbReference type="GO" id="GO:0005829">
    <property type="term" value="C:cytosol"/>
    <property type="evidence" value="ECO:0007669"/>
    <property type="project" value="TreeGrafter"/>
</dbReference>
<protein>
    <submittedName>
        <fullName evidence="1">Uncharacterized protein</fullName>
    </submittedName>
</protein>
<evidence type="ECO:0000313" key="1">
    <source>
        <dbReference type="EMBL" id="KAF6148083.1"/>
    </source>
</evidence>
<evidence type="ECO:0000313" key="2">
    <source>
        <dbReference type="Proteomes" id="UP000541444"/>
    </source>
</evidence>
<dbReference type="PANTHER" id="PTHR21725:SF1">
    <property type="entry name" value="E3 UBIQUITIN-PROTEIN LIGASE UBR4"/>
    <property type="match status" value="1"/>
</dbReference>
<sequence length="154" mass="16822">MKYVDDDEGIKIYFAAFHSQKEFPVALWSMISESFSMTGRQVVSTRVSLSKGVKYENHQVGSQAVKLSLAISSRLLQVPYPQQTMLGTDDAMENIASTTPPAASSDIASATDGITQVLIKEEPATSSVQSYCDGCSTVPSAQILIYVRHAIKYY</sequence>
<organism evidence="1 2">
    <name type="scientific">Kingdonia uniflora</name>
    <dbReference type="NCBI Taxonomy" id="39325"/>
    <lineage>
        <taxon>Eukaryota</taxon>
        <taxon>Viridiplantae</taxon>
        <taxon>Streptophyta</taxon>
        <taxon>Embryophyta</taxon>
        <taxon>Tracheophyta</taxon>
        <taxon>Spermatophyta</taxon>
        <taxon>Magnoliopsida</taxon>
        <taxon>Ranunculales</taxon>
        <taxon>Circaeasteraceae</taxon>
        <taxon>Kingdonia</taxon>
    </lineage>
</organism>
<name>A0A7J7LZN7_9MAGN</name>
<dbReference type="GO" id="GO:0009926">
    <property type="term" value="P:auxin polar transport"/>
    <property type="evidence" value="ECO:0007669"/>
    <property type="project" value="TreeGrafter"/>
</dbReference>
<comment type="caution">
    <text evidence="1">The sequence shown here is derived from an EMBL/GenBank/DDBJ whole genome shotgun (WGS) entry which is preliminary data.</text>
</comment>
<dbReference type="GO" id="GO:0009506">
    <property type="term" value="C:plasmodesma"/>
    <property type="evidence" value="ECO:0007669"/>
    <property type="project" value="TreeGrafter"/>
</dbReference>
<reference evidence="1 2" key="1">
    <citation type="journal article" date="2020" name="IScience">
        <title>Genome Sequencing of the Endangered Kingdonia uniflora (Circaeasteraceae, Ranunculales) Reveals Potential Mechanisms of Evolutionary Specialization.</title>
        <authorList>
            <person name="Sun Y."/>
            <person name="Deng T."/>
            <person name="Zhang A."/>
            <person name="Moore M.J."/>
            <person name="Landis J.B."/>
            <person name="Lin N."/>
            <person name="Zhang H."/>
            <person name="Zhang X."/>
            <person name="Huang J."/>
            <person name="Zhang X."/>
            <person name="Sun H."/>
            <person name="Wang H."/>
        </authorList>
    </citation>
    <scope>NUCLEOTIDE SEQUENCE [LARGE SCALE GENOMIC DNA]</scope>
    <source>
        <strain evidence="1">TB1705</strain>
        <tissue evidence="1">Leaf</tissue>
    </source>
</reference>
<dbReference type="InterPro" id="IPR045189">
    <property type="entry name" value="UBR4-like"/>
</dbReference>
<gene>
    <name evidence="1" type="ORF">GIB67_024258</name>
</gene>
<keyword evidence="2" id="KW-1185">Reference proteome</keyword>
<dbReference type="Proteomes" id="UP000541444">
    <property type="component" value="Unassembled WGS sequence"/>
</dbReference>